<organism evidence="2 3">
    <name type="scientific">Phialocephala subalpina</name>
    <dbReference type="NCBI Taxonomy" id="576137"/>
    <lineage>
        <taxon>Eukaryota</taxon>
        <taxon>Fungi</taxon>
        <taxon>Dikarya</taxon>
        <taxon>Ascomycota</taxon>
        <taxon>Pezizomycotina</taxon>
        <taxon>Leotiomycetes</taxon>
        <taxon>Helotiales</taxon>
        <taxon>Mollisiaceae</taxon>
        <taxon>Phialocephala</taxon>
        <taxon>Phialocephala fortinii species complex</taxon>
    </lineage>
</organism>
<name>A0A1L7XV59_9HELO</name>
<feature type="compositionally biased region" description="Basic and acidic residues" evidence="1">
    <location>
        <begin position="111"/>
        <end position="121"/>
    </location>
</feature>
<keyword evidence="3" id="KW-1185">Reference proteome</keyword>
<dbReference type="OrthoDB" id="3545605at2759"/>
<evidence type="ECO:0000313" key="3">
    <source>
        <dbReference type="Proteomes" id="UP000184330"/>
    </source>
</evidence>
<feature type="compositionally biased region" description="Polar residues" evidence="1">
    <location>
        <begin position="71"/>
        <end position="80"/>
    </location>
</feature>
<feature type="compositionally biased region" description="Polar residues" evidence="1">
    <location>
        <begin position="30"/>
        <end position="43"/>
    </location>
</feature>
<dbReference type="AlphaFoldDB" id="A0A1L7XV59"/>
<proteinExistence type="predicted"/>
<evidence type="ECO:0000313" key="2">
    <source>
        <dbReference type="EMBL" id="CZR68923.1"/>
    </source>
</evidence>
<reference evidence="2 3" key="1">
    <citation type="submission" date="2016-03" db="EMBL/GenBank/DDBJ databases">
        <authorList>
            <person name="Ploux O."/>
        </authorList>
    </citation>
    <scope>NUCLEOTIDE SEQUENCE [LARGE SCALE GENOMIC DNA]</scope>
    <source>
        <strain evidence="2 3">UAMH 11012</strain>
    </source>
</reference>
<evidence type="ECO:0000256" key="1">
    <source>
        <dbReference type="SAM" id="MobiDB-lite"/>
    </source>
</evidence>
<dbReference type="EMBL" id="FJOG01000062">
    <property type="protein sequence ID" value="CZR68923.1"/>
    <property type="molecule type" value="Genomic_DNA"/>
</dbReference>
<feature type="region of interest" description="Disordered" evidence="1">
    <location>
        <begin position="133"/>
        <end position="152"/>
    </location>
</feature>
<dbReference type="Proteomes" id="UP000184330">
    <property type="component" value="Unassembled WGS sequence"/>
</dbReference>
<accession>A0A1L7XV59</accession>
<gene>
    <name evidence="2" type="ORF">PAC_18824</name>
</gene>
<protein>
    <submittedName>
        <fullName evidence="2">Uncharacterized protein</fullName>
    </submittedName>
</protein>
<sequence length="435" mass="49424">MAPGTPILKKTASPRKAAPQTPKKTKFAIKSNSTRKAQPTTPGGASDSEIELEPEETPKAPTPRIRLYSKTELNPGQISSLYPWYYGRRKHPEDPRSEPSKSTPRKRKAATGREDEGHDSDNTFAEIEAALSDAAPSVKSDTSEEPANPLSHLPFGVKIEDLQSPLDRVYHEKRLEQAGAAAMLAKNFDHDQLMLFLNEIKASSLGDSLAGYIDWDRVNRVQTETRVADGSENRTREYYKEDVTDYPYNAYDGNEIVSAYAVMENIYFAVSNTRGDVKTYRSIPVSVKTELRWHRSLSHDIRAKHLIAATKEVEQEWKEAKPTRYRDIATLRRAFDYLSNMFPPAFPWACSQAFFEATLQMLRVNKEYCLCVFDEDTDRFMEGFRAAMVDAEKRRMKDWIEARTDEQFFDLMDTGMAPDFEDKIKCAPNPNSSAC</sequence>
<feature type="region of interest" description="Disordered" evidence="1">
    <location>
        <begin position="1"/>
        <end position="121"/>
    </location>
</feature>